<accession>A0A972SJ73</accession>
<evidence type="ECO:0000313" key="3">
    <source>
        <dbReference type="Proteomes" id="UP000655523"/>
    </source>
</evidence>
<comment type="caution">
    <text evidence="2">The sequence shown here is derived from an EMBL/GenBank/DDBJ whole genome shotgun (WGS) entry which is preliminary data.</text>
</comment>
<feature type="domain" description="AAA+ ATPase" evidence="1">
    <location>
        <begin position="63"/>
        <end position="249"/>
    </location>
</feature>
<dbReference type="InterPro" id="IPR003593">
    <property type="entry name" value="AAA+_ATPase"/>
</dbReference>
<keyword evidence="3" id="KW-1185">Reference proteome</keyword>
<sequence length="511" mass="54171">MQLAATMINGPGETMNTNDINPLYPRNAMFSAANTLANGIDLVPASSIPPESIDWLWYGWLARGKVHILAGPPGTGKTTTAANFAAIISGGGPGGRRWPDNTYAQAGVVIVWTGEDGIADTVVPRLIAAGADMTKVLILRGVKERGHPRPFGFKDDIQMLTDAVAQIGNVSLIIIDSIVQAVAGDSNKNSEVRSALAPLVDIAERHNCAIFGITHVNKGSGGKDPLDRINGSLAFGAVARVVMVVARSETSDPSTGTAPSCVLVRVKSNIGPDGGGFEYQIQPIAFQFNTQTIHSSTVRWNETPIEGSAKEILKRAAGDGGALKVGAVEEAEDFLRRQLANSALLFPEIQARAEAAGISLAALKRAKSALRVHSEKQRGAGPASPHIWSLPVVTGFPVTGGVIAPSLLPTGWMDCTLAGGAVAPVAPVAPVEPVEPVEPVAMEPDATFAHMLGYLLDECRREYKTRLRHKNEHEVDFQDRVVDFVLCSVDGLNRASTSKLRSELLNAGIWK</sequence>
<evidence type="ECO:0000259" key="1">
    <source>
        <dbReference type="SMART" id="SM00382"/>
    </source>
</evidence>
<proteinExistence type="predicted"/>
<dbReference type="EMBL" id="WOEZ01000100">
    <property type="protein sequence ID" value="NPT56727.1"/>
    <property type="molecule type" value="Genomic_DNA"/>
</dbReference>
<name>A0A972SJ73_9BURK</name>
<dbReference type="Pfam" id="PF13481">
    <property type="entry name" value="AAA_25"/>
    <property type="match status" value="1"/>
</dbReference>
<dbReference type="Gene3D" id="3.40.50.300">
    <property type="entry name" value="P-loop containing nucleotide triphosphate hydrolases"/>
    <property type="match status" value="1"/>
</dbReference>
<dbReference type="Proteomes" id="UP000655523">
    <property type="component" value="Unassembled WGS sequence"/>
</dbReference>
<dbReference type="SUPFAM" id="SSF52540">
    <property type="entry name" value="P-loop containing nucleoside triphosphate hydrolases"/>
    <property type="match status" value="1"/>
</dbReference>
<gene>
    <name evidence="2" type="ORF">GNZ13_19585</name>
</gene>
<dbReference type="SMART" id="SM00382">
    <property type="entry name" value="AAA"/>
    <property type="match status" value="1"/>
</dbReference>
<dbReference type="AlphaFoldDB" id="A0A972SJ73"/>
<dbReference type="InterPro" id="IPR027417">
    <property type="entry name" value="P-loop_NTPase"/>
</dbReference>
<organism evidence="2 3">
    <name type="scientific">Paraburkholderia elongata</name>
    <dbReference type="NCBI Taxonomy" id="2675747"/>
    <lineage>
        <taxon>Bacteria</taxon>
        <taxon>Pseudomonadati</taxon>
        <taxon>Pseudomonadota</taxon>
        <taxon>Betaproteobacteria</taxon>
        <taxon>Burkholderiales</taxon>
        <taxon>Burkholderiaceae</taxon>
        <taxon>Paraburkholderia</taxon>
    </lineage>
</organism>
<evidence type="ECO:0000313" key="2">
    <source>
        <dbReference type="EMBL" id="NPT56727.1"/>
    </source>
</evidence>
<reference evidence="2 3" key="1">
    <citation type="submission" date="2019-11" db="EMBL/GenBank/DDBJ databases">
        <title>Metabolism of dissolved organic matter in forest soils.</title>
        <authorList>
            <person name="Cyle K.T."/>
            <person name="Wilhelm R.C."/>
            <person name="Martinez C.E."/>
        </authorList>
    </citation>
    <scope>NUCLEOTIDE SEQUENCE [LARGE SCALE GENOMIC DNA]</scope>
    <source>
        <strain evidence="2 3">5N</strain>
    </source>
</reference>
<protein>
    <submittedName>
        <fullName evidence="2">AAA family ATPase</fullName>
    </submittedName>
</protein>